<accession>A0A9N9P2Z1</accession>
<evidence type="ECO:0000313" key="1">
    <source>
        <dbReference type="EMBL" id="CAG8785448.1"/>
    </source>
</evidence>
<dbReference type="Proteomes" id="UP000789396">
    <property type="component" value="Unassembled WGS sequence"/>
</dbReference>
<evidence type="ECO:0000313" key="2">
    <source>
        <dbReference type="Proteomes" id="UP000789396"/>
    </source>
</evidence>
<feature type="non-terminal residue" evidence="1">
    <location>
        <position position="56"/>
    </location>
</feature>
<gene>
    <name evidence="1" type="ORF">RFULGI_LOCUS16203</name>
</gene>
<protein>
    <submittedName>
        <fullName evidence="1">5525_t:CDS:1</fullName>
    </submittedName>
</protein>
<keyword evidence="2" id="KW-1185">Reference proteome</keyword>
<organism evidence="1 2">
    <name type="scientific">Racocetra fulgida</name>
    <dbReference type="NCBI Taxonomy" id="60492"/>
    <lineage>
        <taxon>Eukaryota</taxon>
        <taxon>Fungi</taxon>
        <taxon>Fungi incertae sedis</taxon>
        <taxon>Mucoromycota</taxon>
        <taxon>Glomeromycotina</taxon>
        <taxon>Glomeromycetes</taxon>
        <taxon>Diversisporales</taxon>
        <taxon>Gigasporaceae</taxon>
        <taxon>Racocetra</taxon>
    </lineage>
</organism>
<proteinExistence type="predicted"/>
<name>A0A9N9P2Z1_9GLOM</name>
<reference evidence="1" key="1">
    <citation type="submission" date="2021-06" db="EMBL/GenBank/DDBJ databases">
        <authorList>
            <person name="Kallberg Y."/>
            <person name="Tangrot J."/>
            <person name="Rosling A."/>
        </authorList>
    </citation>
    <scope>NUCLEOTIDE SEQUENCE</scope>
    <source>
        <strain evidence="1">IN212</strain>
    </source>
</reference>
<feature type="non-terminal residue" evidence="1">
    <location>
        <position position="1"/>
    </location>
</feature>
<comment type="caution">
    <text evidence="1">The sequence shown here is derived from an EMBL/GenBank/DDBJ whole genome shotgun (WGS) entry which is preliminary data.</text>
</comment>
<dbReference type="AlphaFoldDB" id="A0A9N9P2Z1"/>
<dbReference type="EMBL" id="CAJVPZ010056233">
    <property type="protein sequence ID" value="CAG8785448.1"/>
    <property type="molecule type" value="Genomic_DNA"/>
</dbReference>
<sequence length="56" mass="5931">KTDASFDSAMATIYLNAIGKSIIFTGIPVDSETSITEMSRGIFTGIPVDSETSITE</sequence>